<dbReference type="InterPro" id="IPR002052">
    <property type="entry name" value="DNA_methylase_N6_adenine_CS"/>
</dbReference>
<keyword evidence="2" id="KW-0489">Methyltransferase</keyword>
<accession>A0A2K2HDJ4</accession>
<dbReference type="OrthoDB" id="9800801at2"/>
<dbReference type="Proteomes" id="UP000236340">
    <property type="component" value="Unassembled WGS sequence"/>
</dbReference>
<gene>
    <name evidence="5" type="ORF">C2E25_02090</name>
</gene>
<evidence type="ECO:0000256" key="1">
    <source>
        <dbReference type="ARBA" id="ARBA00006594"/>
    </source>
</evidence>
<sequence>MSKYSDLTKEQLIALLERREREAAYGLVWERDEIEPDRHLNDDFVALDLDKDLSQGDAPYQNLIIEGDNFDALRYLRMTHSGKVKCIYIDPPYNTGNRDFVYNDRFFDNTNRFRHSTWLEFMYQRLMLARELLHPEGVIFVSIDDNELFPLGLLMTRIFGENSKLGVLVWRSRKSADSRNKTGLSIDHEYILAFGRRIQGEPVDLGKFSKQDNISYPTLRKFPILGTFFMELFREHVYTFHEPHHCQKNTA</sequence>
<dbReference type="REBASE" id="269968">
    <property type="entry name" value="M.GspHR1ORF2090P"/>
</dbReference>
<evidence type="ECO:0000256" key="2">
    <source>
        <dbReference type="ARBA" id="ARBA00022603"/>
    </source>
</evidence>
<evidence type="ECO:0000259" key="4">
    <source>
        <dbReference type="Pfam" id="PF01555"/>
    </source>
</evidence>
<proteinExistence type="inferred from homology"/>
<evidence type="ECO:0000313" key="6">
    <source>
        <dbReference type="Proteomes" id="UP000236340"/>
    </source>
</evidence>
<dbReference type="Gene3D" id="3.40.50.150">
    <property type="entry name" value="Vaccinia Virus protein VP39"/>
    <property type="match status" value="1"/>
</dbReference>
<comment type="similarity">
    <text evidence="1">Belongs to the N(4)/N(6)-methyltransferase family.</text>
</comment>
<dbReference type="InterPro" id="IPR002941">
    <property type="entry name" value="DNA_methylase_N4/N6"/>
</dbReference>
<organism evidence="5 6">
    <name type="scientific">Geothermobacter hydrogeniphilus</name>
    <dbReference type="NCBI Taxonomy" id="1969733"/>
    <lineage>
        <taxon>Bacteria</taxon>
        <taxon>Pseudomonadati</taxon>
        <taxon>Thermodesulfobacteriota</taxon>
        <taxon>Desulfuromonadia</taxon>
        <taxon>Desulfuromonadales</taxon>
        <taxon>Geothermobacteraceae</taxon>
        <taxon>Geothermobacter</taxon>
    </lineage>
</organism>
<dbReference type="InterPro" id="IPR029063">
    <property type="entry name" value="SAM-dependent_MTases_sf"/>
</dbReference>
<reference evidence="5 6" key="1">
    <citation type="journal article" date="2018" name="Genome Announc.">
        <title>Genome Sequence of Geothermobacter sp. HR-1 Iron Reducer from the Loihi Seamount.</title>
        <authorList>
            <person name="Smith H."/>
            <person name="Abuyen K."/>
            <person name="Tremblay J."/>
            <person name="Savalia P."/>
            <person name="Perez-Rodriguez I."/>
            <person name="Emerson D."/>
            <person name="Tully B."/>
            <person name="Amend J."/>
        </authorList>
    </citation>
    <scope>NUCLEOTIDE SEQUENCE [LARGE SCALE GENOMIC DNA]</scope>
    <source>
        <strain evidence="5 6">HR-1</strain>
    </source>
</reference>
<dbReference type="PROSITE" id="PS00092">
    <property type="entry name" value="N6_MTASE"/>
    <property type="match status" value="1"/>
</dbReference>
<name>A0A2K2HDJ4_9BACT</name>
<feature type="domain" description="DNA methylase N-4/N-6" evidence="4">
    <location>
        <begin position="84"/>
        <end position="195"/>
    </location>
</feature>
<dbReference type="SUPFAM" id="SSF53335">
    <property type="entry name" value="S-adenosyl-L-methionine-dependent methyltransferases"/>
    <property type="match status" value="1"/>
</dbReference>
<comment type="caution">
    <text evidence="5">The sequence shown here is derived from an EMBL/GenBank/DDBJ whole genome shotgun (WGS) entry which is preliminary data.</text>
</comment>
<evidence type="ECO:0000313" key="5">
    <source>
        <dbReference type="EMBL" id="PNU21368.1"/>
    </source>
</evidence>
<evidence type="ECO:0000256" key="3">
    <source>
        <dbReference type="ARBA" id="ARBA00022679"/>
    </source>
</evidence>
<protein>
    <recommendedName>
        <fullName evidence="4">DNA methylase N-4/N-6 domain-containing protein</fullName>
    </recommendedName>
</protein>
<dbReference type="Pfam" id="PF01555">
    <property type="entry name" value="N6_N4_Mtase"/>
    <property type="match status" value="1"/>
</dbReference>
<dbReference type="GO" id="GO:0032259">
    <property type="term" value="P:methylation"/>
    <property type="evidence" value="ECO:0007669"/>
    <property type="project" value="UniProtKB-KW"/>
</dbReference>
<dbReference type="EMBL" id="PPFX01000003">
    <property type="protein sequence ID" value="PNU21368.1"/>
    <property type="molecule type" value="Genomic_DNA"/>
</dbReference>
<dbReference type="RefSeq" id="WP_103114139.1">
    <property type="nucleotide sequence ID" value="NZ_PPFX01000003.1"/>
</dbReference>
<dbReference type="GO" id="GO:0003677">
    <property type="term" value="F:DNA binding"/>
    <property type="evidence" value="ECO:0007669"/>
    <property type="project" value="InterPro"/>
</dbReference>
<keyword evidence="3" id="KW-0808">Transferase</keyword>
<dbReference type="GO" id="GO:0008170">
    <property type="term" value="F:N-methyltransferase activity"/>
    <property type="evidence" value="ECO:0007669"/>
    <property type="project" value="InterPro"/>
</dbReference>
<dbReference type="AlphaFoldDB" id="A0A2K2HDJ4"/>